<feature type="domain" description="RNase H type-1" evidence="8">
    <location>
        <begin position="66"/>
        <end position="219"/>
    </location>
</feature>
<dbReference type="GO" id="GO:0003676">
    <property type="term" value="F:nucleic acid binding"/>
    <property type="evidence" value="ECO:0007669"/>
    <property type="project" value="InterPro"/>
</dbReference>
<dbReference type="CDD" id="cd09280">
    <property type="entry name" value="RNase_HI_eukaryote_like"/>
    <property type="match status" value="1"/>
</dbReference>
<name>A0A6C0CD46_9ZZZZ</name>
<dbReference type="EC" id="3.1.26.4" evidence="3"/>
<dbReference type="PROSITE" id="PS50879">
    <property type="entry name" value="RNASE_H_1"/>
    <property type="match status" value="1"/>
</dbReference>
<evidence type="ECO:0000256" key="7">
    <source>
        <dbReference type="ARBA" id="ARBA00022801"/>
    </source>
</evidence>
<dbReference type="InterPro" id="IPR002156">
    <property type="entry name" value="RNaseH_domain"/>
</dbReference>
<dbReference type="GO" id="GO:0046872">
    <property type="term" value="F:metal ion binding"/>
    <property type="evidence" value="ECO:0007669"/>
    <property type="project" value="UniProtKB-KW"/>
</dbReference>
<evidence type="ECO:0000256" key="2">
    <source>
        <dbReference type="ARBA" id="ARBA00005300"/>
    </source>
</evidence>
<keyword evidence="5" id="KW-0479">Metal-binding</keyword>
<dbReference type="InterPro" id="IPR036397">
    <property type="entry name" value="RNaseH_sf"/>
</dbReference>
<comment type="catalytic activity">
    <reaction evidence="1">
        <text>Endonucleolytic cleavage to 5'-phosphomonoester.</text>
        <dbReference type="EC" id="3.1.26.4"/>
    </reaction>
</comment>
<dbReference type="AlphaFoldDB" id="A0A6C0CD46"/>
<sequence>MSNSVNESTVIPFGKYRNTTFKDIYNKDQQYLIWLNTQPWFKIKFTSIHNSLEKYLEENKEKIIINPDTIIIYTDGACKNNGSKSKYVSAGVGIHFSQDNYIKMNDISKKLDIDSPTNNKAELIAILFALQECHKYNINKKIIIYTDSQYCIDAITKWFDQWLKNGSLQNKKNVSFIQSIKTIMKMLDVSFIHIRGHTKKQDKHSIGNERADNLATSCL</sequence>
<evidence type="ECO:0000256" key="5">
    <source>
        <dbReference type="ARBA" id="ARBA00022723"/>
    </source>
</evidence>
<evidence type="ECO:0000259" key="8">
    <source>
        <dbReference type="PROSITE" id="PS50879"/>
    </source>
</evidence>
<dbReference type="PANTHER" id="PTHR10642">
    <property type="entry name" value="RIBONUCLEASE H1"/>
    <property type="match status" value="1"/>
</dbReference>
<dbReference type="InterPro" id="IPR050092">
    <property type="entry name" value="RNase_H"/>
</dbReference>
<evidence type="ECO:0000256" key="1">
    <source>
        <dbReference type="ARBA" id="ARBA00000077"/>
    </source>
</evidence>
<keyword evidence="7" id="KW-0378">Hydrolase</keyword>
<dbReference type="PANTHER" id="PTHR10642:SF26">
    <property type="entry name" value="RIBONUCLEASE H1"/>
    <property type="match status" value="1"/>
</dbReference>
<proteinExistence type="inferred from homology"/>
<organism evidence="9">
    <name type="scientific">viral metagenome</name>
    <dbReference type="NCBI Taxonomy" id="1070528"/>
    <lineage>
        <taxon>unclassified sequences</taxon>
        <taxon>metagenomes</taxon>
        <taxon>organismal metagenomes</taxon>
    </lineage>
</organism>
<dbReference type="InterPro" id="IPR012337">
    <property type="entry name" value="RNaseH-like_sf"/>
</dbReference>
<dbReference type="Gene3D" id="3.30.420.10">
    <property type="entry name" value="Ribonuclease H-like superfamily/Ribonuclease H"/>
    <property type="match status" value="1"/>
</dbReference>
<dbReference type="Pfam" id="PF00075">
    <property type="entry name" value="RNase_H"/>
    <property type="match status" value="1"/>
</dbReference>
<keyword evidence="6" id="KW-0255">Endonuclease</keyword>
<evidence type="ECO:0000256" key="4">
    <source>
        <dbReference type="ARBA" id="ARBA00022722"/>
    </source>
</evidence>
<dbReference type="GO" id="GO:0043137">
    <property type="term" value="P:DNA replication, removal of RNA primer"/>
    <property type="evidence" value="ECO:0007669"/>
    <property type="project" value="TreeGrafter"/>
</dbReference>
<evidence type="ECO:0000256" key="6">
    <source>
        <dbReference type="ARBA" id="ARBA00022759"/>
    </source>
</evidence>
<protein>
    <recommendedName>
        <fullName evidence="3">ribonuclease H</fullName>
        <ecNumber evidence="3">3.1.26.4</ecNumber>
    </recommendedName>
</protein>
<dbReference type="GO" id="GO:0004523">
    <property type="term" value="F:RNA-DNA hybrid ribonuclease activity"/>
    <property type="evidence" value="ECO:0007669"/>
    <property type="project" value="UniProtKB-EC"/>
</dbReference>
<accession>A0A6C0CD46</accession>
<dbReference type="SUPFAM" id="SSF53098">
    <property type="entry name" value="Ribonuclease H-like"/>
    <property type="match status" value="1"/>
</dbReference>
<evidence type="ECO:0000256" key="3">
    <source>
        <dbReference type="ARBA" id="ARBA00012180"/>
    </source>
</evidence>
<reference evidence="9" key="1">
    <citation type="journal article" date="2020" name="Nature">
        <title>Giant virus diversity and host interactions through global metagenomics.</title>
        <authorList>
            <person name="Schulz F."/>
            <person name="Roux S."/>
            <person name="Paez-Espino D."/>
            <person name="Jungbluth S."/>
            <person name="Walsh D.A."/>
            <person name="Denef V.J."/>
            <person name="McMahon K.D."/>
            <person name="Konstantinidis K.T."/>
            <person name="Eloe-Fadrosh E.A."/>
            <person name="Kyrpides N.C."/>
            <person name="Woyke T."/>
        </authorList>
    </citation>
    <scope>NUCLEOTIDE SEQUENCE</scope>
    <source>
        <strain evidence="9">GVMAG-M-3300020595-32</strain>
    </source>
</reference>
<evidence type="ECO:0000313" key="9">
    <source>
        <dbReference type="EMBL" id="QHT02666.1"/>
    </source>
</evidence>
<dbReference type="EMBL" id="MN739396">
    <property type="protein sequence ID" value="QHT02666.1"/>
    <property type="molecule type" value="Genomic_DNA"/>
</dbReference>
<keyword evidence="4" id="KW-0540">Nuclease</keyword>
<comment type="similarity">
    <text evidence="2">Belongs to the RNase H family.</text>
</comment>